<dbReference type="SUPFAM" id="SSF51126">
    <property type="entry name" value="Pectin lyase-like"/>
    <property type="match status" value="1"/>
</dbReference>
<dbReference type="InterPro" id="IPR039448">
    <property type="entry name" value="Beta_helix"/>
</dbReference>
<dbReference type="AlphaFoldDB" id="X1EV42"/>
<sequence>GNPYIIENVTIDATSSLTGSGFLIENSKNDYFIIRNCNVTNAGNTVDDAGIKLKHTNNGTLINNNCSDNKFCGILLDFYCNNNTISDNIVSNIGTTDQSLGIYGRCNECL</sequence>
<protein>
    <recommendedName>
        <fullName evidence="1">Right handed beta helix domain-containing protein</fullName>
    </recommendedName>
</protein>
<dbReference type="NCBIfam" id="TIGR03804">
    <property type="entry name" value="para_beta_helix"/>
    <property type="match status" value="1"/>
</dbReference>
<evidence type="ECO:0000313" key="2">
    <source>
        <dbReference type="EMBL" id="GAH12473.1"/>
    </source>
</evidence>
<comment type="caution">
    <text evidence="2">The sequence shown here is derived from an EMBL/GenBank/DDBJ whole genome shotgun (WGS) entry which is preliminary data.</text>
</comment>
<dbReference type="EMBL" id="BART01035244">
    <property type="protein sequence ID" value="GAH12473.1"/>
    <property type="molecule type" value="Genomic_DNA"/>
</dbReference>
<gene>
    <name evidence="2" type="ORF">S01H4_59943</name>
</gene>
<dbReference type="InterPro" id="IPR022441">
    <property type="entry name" value="Para_beta_helix_rpt-2"/>
</dbReference>
<proteinExistence type="predicted"/>
<evidence type="ECO:0000259" key="1">
    <source>
        <dbReference type="Pfam" id="PF13229"/>
    </source>
</evidence>
<reference evidence="2" key="1">
    <citation type="journal article" date="2014" name="Front. Microbiol.">
        <title>High frequency of phylogenetically diverse reductive dehalogenase-homologous genes in deep subseafloor sedimentary metagenomes.</title>
        <authorList>
            <person name="Kawai M."/>
            <person name="Futagami T."/>
            <person name="Toyoda A."/>
            <person name="Takaki Y."/>
            <person name="Nishi S."/>
            <person name="Hori S."/>
            <person name="Arai W."/>
            <person name="Tsubouchi T."/>
            <person name="Morono Y."/>
            <person name="Uchiyama I."/>
            <person name="Ito T."/>
            <person name="Fujiyama A."/>
            <person name="Inagaki F."/>
            <person name="Takami H."/>
        </authorList>
    </citation>
    <scope>NUCLEOTIDE SEQUENCE</scope>
    <source>
        <strain evidence="2">Expedition CK06-06</strain>
    </source>
</reference>
<dbReference type="InterPro" id="IPR012334">
    <property type="entry name" value="Pectin_lyas_fold"/>
</dbReference>
<dbReference type="Gene3D" id="2.160.20.10">
    <property type="entry name" value="Single-stranded right-handed beta-helix, Pectin lyase-like"/>
    <property type="match status" value="1"/>
</dbReference>
<name>X1EV42_9ZZZZ</name>
<feature type="non-terminal residue" evidence="2">
    <location>
        <position position="1"/>
    </location>
</feature>
<accession>X1EV42</accession>
<dbReference type="InterPro" id="IPR011050">
    <property type="entry name" value="Pectin_lyase_fold/virulence"/>
</dbReference>
<feature type="domain" description="Right handed beta helix" evidence="1">
    <location>
        <begin position="5"/>
        <end position="101"/>
    </location>
</feature>
<dbReference type="Pfam" id="PF13229">
    <property type="entry name" value="Beta_helix"/>
    <property type="match status" value="1"/>
</dbReference>
<organism evidence="2">
    <name type="scientific">marine sediment metagenome</name>
    <dbReference type="NCBI Taxonomy" id="412755"/>
    <lineage>
        <taxon>unclassified sequences</taxon>
        <taxon>metagenomes</taxon>
        <taxon>ecological metagenomes</taxon>
    </lineage>
</organism>